<evidence type="ECO:0000313" key="2">
    <source>
        <dbReference type="EMBL" id="ANI15643.1"/>
    </source>
</evidence>
<proteinExistence type="inferred from homology"/>
<dbReference type="Pfam" id="PF00132">
    <property type="entry name" value="Hexapep"/>
    <property type="match status" value="1"/>
</dbReference>
<dbReference type="Proteomes" id="UP000077748">
    <property type="component" value="Chromosome"/>
</dbReference>
<evidence type="ECO:0000313" key="3">
    <source>
        <dbReference type="EMBL" id="MDF3842406.1"/>
    </source>
</evidence>
<dbReference type="InterPro" id="IPR001451">
    <property type="entry name" value="Hexapep"/>
</dbReference>
<dbReference type="RefSeq" id="WP_009622644.1">
    <property type="nucleotide sequence ID" value="NZ_CP015878.1"/>
</dbReference>
<sequence length="250" mass="28076">MLKRWRNSHWKHWLEGYDIEFRSGVSRLGRGKRLLVEAPGSIGEAEFKIYRDEMHIGAFSTIRATSFHRISHIGRFSSTGQLCRIGLAARAHPMDWLSTSSVQYEPGVFDRYDTPRQRYEDTDADTWIGNDAFIGEGAVVMSGVKIHDGAVVAAMSVVTRDVPPYAIVAGSPAKVVRYRFPPDICERLQASRWWDLAPAQIAALPLQRIEEALERVEALRASGEARPPIYPNIEIRRQGCRLLSEGPASS</sequence>
<reference evidence="2 4" key="1">
    <citation type="submission" date="2016-05" db="EMBL/GenBank/DDBJ databases">
        <title>Genome Sequence of Pseudomonas citronellolis Strain SJTE-3, an Estrogens and Persistent Organic Pollutants degradation strain.</title>
        <authorList>
            <person name="Liang R."/>
        </authorList>
    </citation>
    <scope>NUCLEOTIDE SEQUENCE [LARGE SCALE GENOMIC DNA]</scope>
    <source>
        <strain evidence="2 4">SJTE-3</strain>
    </source>
</reference>
<comment type="similarity">
    <text evidence="1">Belongs to the transferase hexapeptide repeat family.</text>
</comment>
<dbReference type="EMBL" id="JARJLR010000210">
    <property type="protein sequence ID" value="MDF3842406.1"/>
    <property type="molecule type" value="Genomic_DNA"/>
</dbReference>
<dbReference type="Proteomes" id="UP001220662">
    <property type="component" value="Unassembled WGS sequence"/>
</dbReference>
<dbReference type="Gene3D" id="2.160.10.10">
    <property type="entry name" value="Hexapeptide repeat proteins"/>
    <property type="match status" value="1"/>
</dbReference>
<dbReference type="CDD" id="cd03349">
    <property type="entry name" value="LbH_XAT"/>
    <property type="match status" value="1"/>
</dbReference>
<dbReference type="AlphaFoldDB" id="A0A1A9KF76"/>
<dbReference type="SUPFAM" id="SSF51161">
    <property type="entry name" value="Trimeric LpxA-like enzymes"/>
    <property type="match status" value="1"/>
</dbReference>
<evidence type="ECO:0000313" key="4">
    <source>
        <dbReference type="Proteomes" id="UP000077748"/>
    </source>
</evidence>
<dbReference type="EMBL" id="CP015878">
    <property type="protein sequence ID" value="ANI15643.1"/>
    <property type="molecule type" value="Genomic_DNA"/>
</dbReference>
<name>A0A1A9KF76_9PSED</name>
<dbReference type="PANTHER" id="PTHR43300:SF11">
    <property type="entry name" value="ACETYLTRANSFERASE RV3034C-RELATED"/>
    <property type="match status" value="1"/>
</dbReference>
<dbReference type="InterPro" id="IPR011004">
    <property type="entry name" value="Trimer_LpxA-like_sf"/>
</dbReference>
<accession>A0A1A9KF76</accession>
<protein>
    <submittedName>
        <fullName evidence="3">CatB-related O-acetyltransferase</fullName>
    </submittedName>
</protein>
<dbReference type="InterPro" id="IPR050179">
    <property type="entry name" value="Trans_hexapeptide_repeat"/>
</dbReference>
<organism evidence="2 4">
    <name type="scientific">Pseudomonas citronellolis</name>
    <dbReference type="NCBI Taxonomy" id="53408"/>
    <lineage>
        <taxon>Bacteria</taxon>
        <taxon>Pseudomonadati</taxon>
        <taxon>Pseudomonadota</taxon>
        <taxon>Gammaproteobacteria</taxon>
        <taxon>Pseudomonadales</taxon>
        <taxon>Pseudomonadaceae</taxon>
        <taxon>Pseudomonas</taxon>
    </lineage>
</organism>
<reference evidence="3" key="2">
    <citation type="submission" date="2023-03" db="EMBL/GenBank/DDBJ databases">
        <title>Draft assemblies of triclosan tolerant bacteria isolated from returned activated sludge.</title>
        <authorList>
            <person name="Van Hamelsveld S."/>
        </authorList>
    </citation>
    <scope>NUCLEOTIDE SEQUENCE</scope>
    <source>
        <strain evidence="3">GW210015_S63</strain>
    </source>
</reference>
<dbReference type="PANTHER" id="PTHR43300">
    <property type="entry name" value="ACETYLTRANSFERASE"/>
    <property type="match status" value="1"/>
</dbReference>
<gene>
    <name evidence="2" type="ORF">A9C11_17395</name>
    <name evidence="3" type="ORF">P3W55_11880</name>
</gene>
<evidence type="ECO:0000256" key="1">
    <source>
        <dbReference type="ARBA" id="ARBA00007274"/>
    </source>
</evidence>